<evidence type="ECO:0000313" key="2">
    <source>
        <dbReference type="Proteomes" id="UP000005013"/>
    </source>
</evidence>
<dbReference type="PATRIC" id="fig|1163745.3.peg.214"/>
<accession>I0EQL4</accession>
<protein>
    <submittedName>
        <fullName evidence="1">Uncharacterized protein</fullName>
    </submittedName>
</protein>
<reference evidence="1 2" key="1">
    <citation type="journal article" date="2013" name="PLoS ONE">
        <title>Sequence Divergence and Conservation in Genomes ofHelicobacter cetorum Strains from a Dolphin and a Whale.</title>
        <authorList>
            <person name="Kersulyte D."/>
            <person name="Rossi M."/>
            <person name="Berg D.E."/>
        </authorList>
    </citation>
    <scope>NUCLEOTIDE SEQUENCE [LARGE SCALE GENOMIC DNA]</scope>
    <source>
        <strain evidence="1 2">MIT 99-5656</strain>
    </source>
</reference>
<dbReference type="RefSeq" id="WP_014658761.1">
    <property type="nucleotide sequence ID" value="NC_017735.1"/>
</dbReference>
<dbReference type="HOGENOM" id="CLU_2163699_0_0_7"/>
<dbReference type="Proteomes" id="UP000005013">
    <property type="component" value="Chromosome"/>
</dbReference>
<sequence length="127" mass="14315">MGVLKAKFNNIELDKRVSYEKTHGETSLLILGNSLSVTPFKSGVLEVLTISYAPVTSLDTSLDLPPMCLNILMYGMLINLLEVPTNEMNFQKISNYKQLQNQAKNNLTNYLNCMYSKSITYSKVVRV</sequence>
<dbReference type="AlphaFoldDB" id="I0EQL4"/>
<dbReference type="KEGG" id="hcm:HCD_01005"/>
<gene>
    <name evidence="1" type="ordered locus">HCD_01005</name>
</gene>
<proteinExistence type="predicted"/>
<evidence type="ECO:0000313" key="1">
    <source>
        <dbReference type="EMBL" id="AFI05233.1"/>
    </source>
</evidence>
<organism evidence="1 2">
    <name type="scientific">Helicobacter cetorum (strain ATCC BAA-540 / CCUG 52418 / MIT 99-5656)</name>
    <dbReference type="NCBI Taxonomy" id="1163745"/>
    <lineage>
        <taxon>Bacteria</taxon>
        <taxon>Pseudomonadati</taxon>
        <taxon>Campylobacterota</taxon>
        <taxon>Epsilonproteobacteria</taxon>
        <taxon>Campylobacterales</taxon>
        <taxon>Helicobacteraceae</taxon>
        <taxon>Helicobacter</taxon>
    </lineage>
</organism>
<name>I0EQL4_HELCM</name>
<dbReference type="EMBL" id="CP003481">
    <property type="protein sequence ID" value="AFI05233.1"/>
    <property type="molecule type" value="Genomic_DNA"/>
</dbReference>
<keyword evidence="2" id="KW-1185">Reference proteome</keyword>